<comment type="caution">
    <text evidence="5">The sequence shown here is derived from an EMBL/GenBank/DDBJ whole genome shotgun (WGS) entry which is preliminary data.</text>
</comment>
<dbReference type="SUPFAM" id="SSF53901">
    <property type="entry name" value="Thiolase-like"/>
    <property type="match status" value="1"/>
</dbReference>
<proteinExistence type="predicted"/>
<name>A0ABS8T2U3_DATST</name>
<dbReference type="EMBL" id="JACEIK010001009">
    <property type="protein sequence ID" value="MCD7464979.1"/>
    <property type="molecule type" value="Genomic_DNA"/>
</dbReference>
<keyword evidence="4" id="KW-0275">Fatty acid biosynthesis</keyword>
<dbReference type="PANTHER" id="PTHR43091">
    <property type="entry name" value="3-OXOACYL-[ACYL-CARRIER-PROTEIN] SYNTHASE"/>
    <property type="match status" value="1"/>
</dbReference>
<dbReference type="Gene3D" id="3.40.47.10">
    <property type="match status" value="1"/>
</dbReference>
<keyword evidence="2" id="KW-0276">Fatty acid metabolism</keyword>
<evidence type="ECO:0000256" key="1">
    <source>
        <dbReference type="ARBA" id="ARBA00022516"/>
    </source>
</evidence>
<evidence type="ECO:0000256" key="4">
    <source>
        <dbReference type="ARBA" id="ARBA00023160"/>
    </source>
</evidence>
<evidence type="ECO:0000256" key="3">
    <source>
        <dbReference type="ARBA" id="ARBA00023098"/>
    </source>
</evidence>
<sequence length="220" mass="24870">MLFLAKCWIGRIEVPVFFGDAGAVLMQACDIVEDGLFGFTCIVMVMVKGTRTSIHHKEELHYYVLIIFGLALTKWFPLSRHLISTFKENETDDDASSGNHFASSFPPKRSSYSYLQMNGREIFKFSVRVVPQSIEAALGKAGLASSNFDWLLLHQKTKVIYRYVNANECAIERHGQIANRRTQRAPISATEVARQACFGQRHMLLPDFGCLHVCLCNTQM</sequence>
<dbReference type="PANTHER" id="PTHR43091:SF3">
    <property type="entry name" value="3-OXOACYL-[ACYL-CARRIER-PROTEIN] SYNTHASE III, CHLOROPLASTIC-LIKE ISOFORM X1"/>
    <property type="match status" value="1"/>
</dbReference>
<evidence type="ECO:0000313" key="6">
    <source>
        <dbReference type="Proteomes" id="UP000823775"/>
    </source>
</evidence>
<keyword evidence="1" id="KW-0444">Lipid biosynthesis</keyword>
<dbReference type="Proteomes" id="UP000823775">
    <property type="component" value="Unassembled WGS sequence"/>
</dbReference>
<protein>
    <submittedName>
        <fullName evidence="5">Uncharacterized protein</fullName>
    </submittedName>
</protein>
<organism evidence="5 6">
    <name type="scientific">Datura stramonium</name>
    <name type="common">Jimsonweed</name>
    <name type="synonym">Common thornapple</name>
    <dbReference type="NCBI Taxonomy" id="4076"/>
    <lineage>
        <taxon>Eukaryota</taxon>
        <taxon>Viridiplantae</taxon>
        <taxon>Streptophyta</taxon>
        <taxon>Embryophyta</taxon>
        <taxon>Tracheophyta</taxon>
        <taxon>Spermatophyta</taxon>
        <taxon>Magnoliopsida</taxon>
        <taxon>eudicotyledons</taxon>
        <taxon>Gunneridae</taxon>
        <taxon>Pentapetalae</taxon>
        <taxon>asterids</taxon>
        <taxon>lamiids</taxon>
        <taxon>Solanales</taxon>
        <taxon>Solanaceae</taxon>
        <taxon>Solanoideae</taxon>
        <taxon>Datureae</taxon>
        <taxon>Datura</taxon>
    </lineage>
</organism>
<accession>A0ABS8T2U3</accession>
<evidence type="ECO:0000256" key="2">
    <source>
        <dbReference type="ARBA" id="ARBA00022832"/>
    </source>
</evidence>
<keyword evidence="3" id="KW-0443">Lipid metabolism</keyword>
<evidence type="ECO:0000313" key="5">
    <source>
        <dbReference type="EMBL" id="MCD7464979.1"/>
    </source>
</evidence>
<reference evidence="5 6" key="1">
    <citation type="journal article" date="2021" name="BMC Genomics">
        <title>Datura genome reveals duplications of psychoactive alkaloid biosynthetic genes and high mutation rate following tissue culture.</title>
        <authorList>
            <person name="Rajewski A."/>
            <person name="Carter-House D."/>
            <person name="Stajich J."/>
            <person name="Litt A."/>
        </authorList>
    </citation>
    <scope>NUCLEOTIDE SEQUENCE [LARGE SCALE GENOMIC DNA]</scope>
    <source>
        <strain evidence="5">AR-01</strain>
    </source>
</reference>
<keyword evidence="6" id="KW-1185">Reference proteome</keyword>
<dbReference type="InterPro" id="IPR016039">
    <property type="entry name" value="Thiolase-like"/>
</dbReference>
<gene>
    <name evidence="5" type="ORF">HAX54_000331</name>
</gene>